<protein>
    <submittedName>
        <fullName evidence="4">RICIN domain-containing protein</fullName>
    </submittedName>
</protein>
<dbReference type="InterPro" id="IPR035992">
    <property type="entry name" value="Ricin_B-like_lectins"/>
</dbReference>
<dbReference type="PROSITE" id="PS50231">
    <property type="entry name" value="RICIN_B_LECTIN"/>
    <property type="match status" value="1"/>
</dbReference>
<evidence type="ECO:0000256" key="1">
    <source>
        <dbReference type="SAM" id="MobiDB-lite"/>
    </source>
</evidence>
<evidence type="ECO:0000256" key="2">
    <source>
        <dbReference type="SAM" id="Phobius"/>
    </source>
</evidence>
<gene>
    <name evidence="4" type="ORF">AB0E89_04565</name>
</gene>
<dbReference type="SUPFAM" id="SSF50370">
    <property type="entry name" value="Ricin B-like lectins"/>
    <property type="match status" value="1"/>
</dbReference>
<evidence type="ECO:0000313" key="4">
    <source>
        <dbReference type="EMBL" id="MEU3779859.1"/>
    </source>
</evidence>
<feature type="transmembrane region" description="Helical" evidence="2">
    <location>
        <begin position="55"/>
        <end position="75"/>
    </location>
</feature>
<sequence>MGFGAHDDGGRAPRITAHTAVTASRGGVAIGHAENVAIAESVAGRDRRVRRLRMVIVPVVVAGGTITAIALLPGLPDSSPRSSGPERTLPAPSLSPSTSASPSPSPSGSPPATRSPSAPAAGASGGSAEPVVQPVQTRTKPRSNKGSTPDAGTPPPAKSESAALSPGSVSTLRNASNDQCVYGSDGDVYPGFGTCSSSDAYTWTLRSTGGGTFELVNRASGKCLSAPFNNDYTTQLEACDAPGGTGYVKWSLGTATAAGQTLKNTNTGHCLEIATPSFGGTKQVMVTTCNSTRREQLWK</sequence>
<evidence type="ECO:0000313" key="5">
    <source>
        <dbReference type="Proteomes" id="UP001550739"/>
    </source>
</evidence>
<feature type="domain" description="Ricin B lectin" evidence="3">
    <location>
        <begin position="171"/>
        <end position="298"/>
    </location>
</feature>
<keyword evidence="2" id="KW-1133">Transmembrane helix</keyword>
<dbReference type="Proteomes" id="UP001550739">
    <property type="component" value="Unassembled WGS sequence"/>
</dbReference>
<keyword evidence="2" id="KW-0812">Transmembrane</keyword>
<proteinExistence type="predicted"/>
<keyword evidence="2" id="KW-0472">Membrane</keyword>
<dbReference type="EMBL" id="JBEZVE010000002">
    <property type="protein sequence ID" value="MEU3779859.1"/>
    <property type="molecule type" value="Genomic_DNA"/>
</dbReference>
<feature type="region of interest" description="Disordered" evidence="1">
    <location>
        <begin position="73"/>
        <end position="170"/>
    </location>
</feature>
<accession>A0ABV2ZBG0</accession>
<dbReference type="RefSeq" id="WP_361700899.1">
    <property type="nucleotide sequence ID" value="NZ_JBEZVE010000002.1"/>
</dbReference>
<dbReference type="CDD" id="cd23415">
    <property type="entry name" value="beta-trefoil_Ricin_AH"/>
    <property type="match status" value="1"/>
</dbReference>
<feature type="compositionally biased region" description="Low complexity" evidence="1">
    <location>
        <begin position="110"/>
        <end position="128"/>
    </location>
</feature>
<dbReference type="InterPro" id="IPR000772">
    <property type="entry name" value="Ricin_B_lectin"/>
</dbReference>
<dbReference type="Pfam" id="PF00652">
    <property type="entry name" value="Ricin_B_lectin"/>
    <property type="match status" value="1"/>
</dbReference>
<dbReference type="Gene3D" id="2.80.10.50">
    <property type="match status" value="1"/>
</dbReference>
<comment type="caution">
    <text evidence="4">The sequence shown here is derived from an EMBL/GenBank/DDBJ whole genome shotgun (WGS) entry which is preliminary data.</text>
</comment>
<keyword evidence="5" id="KW-1185">Reference proteome</keyword>
<evidence type="ECO:0000259" key="3">
    <source>
        <dbReference type="Pfam" id="PF00652"/>
    </source>
</evidence>
<reference evidence="4 5" key="1">
    <citation type="submission" date="2024-06" db="EMBL/GenBank/DDBJ databases">
        <title>The Natural Products Discovery Center: Release of the First 8490 Sequenced Strains for Exploring Actinobacteria Biosynthetic Diversity.</title>
        <authorList>
            <person name="Kalkreuter E."/>
            <person name="Kautsar S.A."/>
            <person name="Yang D."/>
            <person name="Bader C.D."/>
            <person name="Teijaro C.N."/>
            <person name="Fluegel L."/>
            <person name="Davis C.M."/>
            <person name="Simpson J.R."/>
            <person name="Lauterbach L."/>
            <person name="Steele A.D."/>
            <person name="Gui C."/>
            <person name="Meng S."/>
            <person name="Li G."/>
            <person name="Viehrig K."/>
            <person name="Ye F."/>
            <person name="Su P."/>
            <person name="Kiefer A.F."/>
            <person name="Nichols A."/>
            <person name="Cepeda A.J."/>
            <person name="Yan W."/>
            <person name="Fan B."/>
            <person name="Jiang Y."/>
            <person name="Adhikari A."/>
            <person name="Zheng C.-J."/>
            <person name="Schuster L."/>
            <person name="Cowan T.M."/>
            <person name="Smanski M.J."/>
            <person name="Chevrette M.G."/>
            <person name="De Carvalho L.P.S."/>
            <person name="Shen B."/>
        </authorList>
    </citation>
    <scope>NUCLEOTIDE SEQUENCE [LARGE SCALE GENOMIC DNA]</scope>
    <source>
        <strain evidence="4 5">NPDC033843</strain>
    </source>
</reference>
<feature type="compositionally biased region" description="Low complexity" evidence="1">
    <location>
        <begin position="87"/>
        <end position="102"/>
    </location>
</feature>
<organism evidence="4 5">
    <name type="scientific">Streptomyces sp. 900129855</name>
    <dbReference type="NCBI Taxonomy" id="3155129"/>
    <lineage>
        <taxon>Bacteria</taxon>
        <taxon>Bacillati</taxon>
        <taxon>Actinomycetota</taxon>
        <taxon>Actinomycetes</taxon>
        <taxon>Kitasatosporales</taxon>
        <taxon>Streptomycetaceae</taxon>
        <taxon>Streptomyces</taxon>
    </lineage>
</organism>
<name>A0ABV2ZBG0_9ACTN</name>